<dbReference type="InterPro" id="IPR036869">
    <property type="entry name" value="J_dom_sf"/>
</dbReference>
<name>A0A3R7LFM9_9TRYP</name>
<feature type="domain" description="J" evidence="2">
    <location>
        <begin position="47"/>
        <end position="108"/>
    </location>
</feature>
<keyword evidence="4" id="KW-1185">Reference proteome</keyword>
<gene>
    <name evidence="3" type="ORF">Tco025E_06178</name>
</gene>
<evidence type="ECO:0000313" key="4">
    <source>
        <dbReference type="Proteomes" id="UP000284403"/>
    </source>
</evidence>
<evidence type="ECO:0000259" key="2">
    <source>
        <dbReference type="PROSITE" id="PS50076"/>
    </source>
</evidence>
<accession>A0A3R7LFM9</accession>
<dbReference type="AlphaFoldDB" id="A0A3R7LFM9"/>
<dbReference type="PROSITE" id="PS50076">
    <property type="entry name" value="DNAJ_2"/>
    <property type="match status" value="1"/>
</dbReference>
<dbReference type="RefSeq" id="XP_029226816.1">
    <property type="nucleotide sequence ID" value="XM_029373066.1"/>
</dbReference>
<feature type="region of interest" description="Disordered" evidence="1">
    <location>
        <begin position="103"/>
        <end position="129"/>
    </location>
</feature>
<dbReference type="CDD" id="cd06257">
    <property type="entry name" value="DnaJ"/>
    <property type="match status" value="1"/>
</dbReference>
<sequence>MIGRTVMGAVTVHSSAQAFWVCCQHTSRRHAGCKGSTGSRCLSSPACPFATLGISESSSLGAVKAAYRARCQTDHPDVGGSEAEFRFIKEAYEECTRRVRERATKGHGASSKTSVHGTAPDPAEETDDGKFRRKSDAWYESHAKCLHDQRQVFYGAFPYAKTIEELDELFSSALRGHCFDTIDLAEPLVLVLKHYHLVTGYGASHLRSCFNAIDRWEEFTTSRAGTTMYHILLQLYTDGPRQGLTATLIAESVEAVMERMSAKGLEFDDWTLTLAYKAYRTSPYPF</sequence>
<dbReference type="SMART" id="SM00271">
    <property type="entry name" value="DnaJ"/>
    <property type="match status" value="1"/>
</dbReference>
<evidence type="ECO:0000256" key="1">
    <source>
        <dbReference type="SAM" id="MobiDB-lite"/>
    </source>
</evidence>
<dbReference type="SUPFAM" id="SSF46565">
    <property type="entry name" value="Chaperone J-domain"/>
    <property type="match status" value="1"/>
</dbReference>
<dbReference type="GeneID" id="40319789"/>
<organism evidence="3 4">
    <name type="scientific">Trypanosoma conorhini</name>
    <dbReference type="NCBI Taxonomy" id="83891"/>
    <lineage>
        <taxon>Eukaryota</taxon>
        <taxon>Discoba</taxon>
        <taxon>Euglenozoa</taxon>
        <taxon>Kinetoplastea</taxon>
        <taxon>Metakinetoplastina</taxon>
        <taxon>Trypanosomatida</taxon>
        <taxon>Trypanosomatidae</taxon>
        <taxon>Trypanosoma</taxon>
    </lineage>
</organism>
<dbReference type="InterPro" id="IPR001623">
    <property type="entry name" value="DnaJ_domain"/>
</dbReference>
<comment type="caution">
    <text evidence="3">The sequence shown here is derived from an EMBL/GenBank/DDBJ whole genome shotgun (WGS) entry which is preliminary data.</text>
</comment>
<reference evidence="3 4" key="1">
    <citation type="journal article" date="2018" name="BMC Genomics">
        <title>Genomic comparison of Trypanosoma conorhini and Trypanosoma rangeli to Trypanosoma cruzi strains of high and low virulence.</title>
        <authorList>
            <person name="Bradwell K.R."/>
            <person name="Koparde V.N."/>
            <person name="Matveyev A.V."/>
            <person name="Serrano M.G."/>
            <person name="Alves J.M."/>
            <person name="Parikh H."/>
            <person name="Huang B."/>
            <person name="Lee V."/>
            <person name="Espinosa-Alvarez O."/>
            <person name="Ortiz P.A."/>
            <person name="Costa-Martins A.G."/>
            <person name="Teixeira M.M."/>
            <person name="Buck G.A."/>
        </authorList>
    </citation>
    <scope>NUCLEOTIDE SEQUENCE [LARGE SCALE GENOMIC DNA]</scope>
    <source>
        <strain evidence="3 4">025E</strain>
    </source>
</reference>
<dbReference type="Gene3D" id="1.10.287.110">
    <property type="entry name" value="DnaJ domain"/>
    <property type="match status" value="1"/>
</dbReference>
<protein>
    <submittedName>
        <fullName evidence="3">Chaperone DnaJ protein</fullName>
    </submittedName>
</protein>
<evidence type="ECO:0000313" key="3">
    <source>
        <dbReference type="EMBL" id="RNF13460.1"/>
    </source>
</evidence>
<dbReference type="Proteomes" id="UP000284403">
    <property type="component" value="Unassembled WGS sequence"/>
</dbReference>
<dbReference type="OrthoDB" id="239673at2759"/>
<proteinExistence type="predicted"/>
<dbReference type="EMBL" id="MKKU01000404">
    <property type="protein sequence ID" value="RNF13460.1"/>
    <property type="molecule type" value="Genomic_DNA"/>
</dbReference>